<evidence type="ECO:0000256" key="1">
    <source>
        <dbReference type="ARBA" id="ARBA00022737"/>
    </source>
</evidence>
<dbReference type="InterPro" id="IPR002110">
    <property type="entry name" value="Ankyrin_rpt"/>
</dbReference>
<dbReference type="Gene3D" id="1.25.40.20">
    <property type="entry name" value="Ankyrin repeat-containing domain"/>
    <property type="match status" value="1"/>
</dbReference>
<reference evidence="5 6" key="1">
    <citation type="submission" date="2017-05" db="EMBL/GenBank/DDBJ databases">
        <title>The draft genome sequence of Idiomarina salinarum WNB302.</title>
        <authorList>
            <person name="Sun Y."/>
            <person name="Chen B."/>
            <person name="Du Z."/>
        </authorList>
    </citation>
    <scope>NUCLEOTIDE SEQUENCE [LARGE SCALE GENOMIC DNA]</scope>
    <source>
        <strain evidence="5 6">WNB302</strain>
    </source>
</reference>
<evidence type="ECO:0000256" key="2">
    <source>
        <dbReference type="ARBA" id="ARBA00023043"/>
    </source>
</evidence>
<feature type="repeat" description="ANK" evidence="3">
    <location>
        <begin position="79"/>
        <end position="111"/>
    </location>
</feature>
<name>A0A265URR2_9FLAO</name>
<accession>A0A265URR2</accession>
<dbReference type="OrthoDB" id="754271at2"/>
<dbReference type="InterPro" id="IPR036770">
    <property type="entry name" value="Ankyrin_rpt-contain_sf"/>
</dbReference>
<dbReference type="PROSITE" id="PS51257">
    <property type="entry name" value="PROKAR_LIPOPROTEIN"/>
    <property type="match status" value="1"/>
</dbReference>
<keyword evidence="6" id="KW-1185">Reference proteome</keyword>
<gene>
    <name evidence="5" type="ORF">CA834_10120</name>
</gene>
<evidence type="ECO:0000313" key="6">
    <source>
        <dbReference type="Proteomes" id="UP000216840"/>
    </source>
</evidence>
<dbReference type="SUPFAM" id="SSF48403">
    <property type="entry name" value="Ankyrin repeat"/>
    <property type="match status" value="1"/>
</dbReference>
<proteinExistence type="predicted"/>
<feature type="signal peptide" evidence="4">
    <location>
        <begin position="1"/>
        <end position="27"/>
    </location>
</feature>
<dbReference type="SMART" id="SM00248">
    <property type="entry name" value="ANK"/>
    <property type="match status" value="3"/>
</dbReference>
<feature type="repeat" description="ANK" evidence="3">
    <location>
        <begin position="112"/>
        <end position="144"/>
    </location>
</feature>
<dbReference type="PROSITE" id="PS50088">
    <property type="entry name" value="ANK_REPEAT"/>
    <property type="match status" value="2"/>
</dbReference>
<dbReference type="PROSITE" id="PS50297">
    <property type="entry name" value="ANK_REP_REGION"/>
    <property type="match status" value="1"/>
</dbReference>
<comment type="caution">
    <text evidence="5">The sequence shown here is derived from an EMBL/GenBank/DDBJ whole genome shotgun (WGS) entry which is preliminary data.</text>
</comment>
<dbReference type="PANTHER" id="PTHR24171">
    <property type="entry name" value="ANKYRIN REPEAT DOMAIN-CONTAINING PROTEIN 39-RELATED"/>
    <property type="match status" value="1"/>
</dbReference>
<evidence type="ECO:0000256" key="3">
    <source>
        <dbReference type="PROSITE-ProRule" id="PRU00023"/>
    </source>
</evidence>
<dbReference type="EMBL" id="NGJN01000005">
    <property type="protein sequence ID" value="OZV67998.1"/>
    <property type="molecule type" value="Genomic_DNA"/>
</dbReference>
<feature type="chain" id="PRO_5013215580" evidence="4">
    <location>
        <begin position="28"/>
        <end position="195"/>
    </location>
</feature>
<evidence type="ECO:0000313" key="5">
    <source>
        <dbReference type="EMBL" id="OZV67998.1"/>
    </source>
</evidence>
<protein>
    <submittedName>
        <fullName evidence="5">Uncharacterized protein</fullName>
    </submittedName>
</protein>
<dbReference type="Pfam" id="PF12796">
    <property type="entry name" value="Ank_2"/>
    <property type="match status" value="1"/>
</dbReference>
<dbReference type="Proteomes" id="UP000216840">
    <property type="component" value="Unassembled WGS sequence"/>
</dbReference>
<evidence type="ECO:0000256" key="4">
    <source>
        <dbReference type="SAM" id="SignalP"/>
    </source>
</evidence>
<dbReference type="RefSeq" id="WP_094968587.1">
    <property type="nucleotide sequence ID" value="NZ_NGJN01000005.1"/>
</dbReference>
<keyword evidence="2 3" id="KW-0040">ANK repeat</keyword>
<sequence>MKTVNINPMKTLKVFALLLVLFASSCAEQNKETSSKSENTSIVEAPKQDIHEAIITDNFEVLKQHIKAGRDINKKEAMGGSTPIITAITFDKTEMAKALLKADVDLSIQNNDGSTALHTAAFFGKVEMVQMLIDANADKTIKNNFGATPRETVLGDFEQIKPFYEMMILQLEPMGFKLDLNEVEKARPVVAMMLQ</sequence>
<dbReference type="AlphaFoldDB" id="A0A265URR2"/>
<keyword evidence="4" id="KW-0732">Signal</keyword>
<keyword evidence="1" id="KW-0677">Repeat</keyword>
<organism evidence="5 6">
    <name type="scientific">Winogradskyella aurantia</name>
    <dbReference type="NCBI Taxonomy" id="1915063"/>
    <lineage>
        <taxon>Bacteria</taxon>
        <taxon>Pseudomonadati</taxon>
        <taxon>Bacteroidota</taxon>
        <taxon>Flavobacteriia</taxon>
        <taxon>Flavobacteriales</taxon>
        <taxon>Flavobacteriaceae</taxon>
        <taxon>Winogradskyella</taxon>
    </lineage>
</organism>